<dbReference type="InterPro" id="IPR015421">
    <property type="entry name" value="PyrdxlP-dep_Trfase_major"/>
</dbReference>
<accession>A0AB39V2E6</accession>
<keyword evidence="3" id="KW-0663">Pyridoxal phosphate</keyword>
<evidence type="ECO:0000259" key="6">
    <source>
        <dbReference type="Pfam" id="PF00155"/>
    </source>
</evidence>
<dbReference type="RefSeq" id="WP_369715437.1">
    <property type="nucleotide sequence ID" value="NZ_CP165647.1"/>
</dbReference>
<dbReference type="KEGG" id="lala:AB8B28_09280"/>
<dbReference type="SUPFAM" id="SSF53383">
    <property type="entry name" value="PLP-dependent transferases"/>
    <property type="match status" value="1"/>
</dbReference>
<evidence type="ECO:0000313" key="7">
    <source>
        <dbReference type="EMBL" id="XDU61838.1"/>
    </source>
</evidence>
<dbReference type="InterPro" id="IPR051798">
    <property type="entry name" value="Class-II_PLP-Dep_Aminotrans"/>
</dbReference>
<dbReference type="EC" id="4.4.1.13" evidence="2"/>
<evidence type="ECO:0000256" key="5">
    <source>
        <dbReference type="ARBA" id="ARBA00037974"/>
    </source>
</evidence>
<dbReference type="Pfam" id="PF00155">
    <property type="entry name" value="Aminotran_1_2"/>
    <property type="match status" value="1"/>
</dbReference>
<reference evidence="7" key="1">
    <citation type="submission" date="2024-07" db="EMBL/GenBank/DDBJ databases">
        <authorList>
            <person name="Li X.-J."/>
            <person name="Wang X."/>
        </authorList>
    </citation>
    <scope>NUCLEOTIDE SEQUENCE</scope>
    <source>
        <strain evidence="7">HSP-536</strain>
    </source>
</reference>
<dbReference type="AlphaFoldDB" id="A0AB39V2E6"/>
<evidence type="ECO:0000256" key="4">
    <source>
        <dbReference type="ARBA" id="ARBA00023239"/>
    </source>
</evidence>
<gene>
    <name evidence="7" type="ORF">AB8B28_09280</name>
</gene>
<dbReference type="PANTHER" id="PTHR43525">
    <property type="entry name" value="PROTEIN MALY"/>
    <property type="match status" value="1"/>
</dbReference>
<dbReference type="NCBIfam" id="TIGR04350">
    <property type="entry name" value="C_S_lyase_PatB"/>
    <property type="match status" value="1"/>
</dbReference>
<dbReference type="InterPro" id="IPR027619">
    <property type="entry name" value="C-S_lyase_PatB-like"/>
</dbReference>
<dbReference type="EMBL" id="CP165647">
    <property type="protein sequence ID" value="XDU61838.1"/>
    <property type="molecule type" value="Genomic_DNA"/>
</dbReference>
<dbReference type="GO" id="GO:0030170">
    <property type="term" value="F:pyridoxal phosphate binding"/>
    <property type="evidence" value="ECO:0007669"/>
    <property type="project" value="InterPro"/>
</dbReference>
<dbReference type="PANTHER" id="PTHR43525:SF1">
    <property type="entry name" value="PROTEIN MALY"/>
    <property type="match status" value="1"/>
</dbReference>
<proteinExistence type="inferred from homology"/>
<dbReference type="InterPro" id="IPR015422">
    <property type="entry name" value="PyrdxlP-dep_Trfase_small"/>
</dbReference>
<evidence type="ECO:0000256" key="3">
    <source>
        <dbReference type="ARBA" id="ARBA00022898"/>
    </source>
</evidence>
<organism evidence="7">
    <name type="scientific">Leptotrichia alba</name>
    <dbReference type="NCBI Taxonomy" id="3239304"/>
    <lineage>
        <taxon>Bacteria</taxon>
        <taxon>Fusobacteriati</taxon>
        <taxon>Fusobacteriota</taxon>
        <taxon>Fusobacteriia</taxon>
        <taxon>Fusobacteriales</taxon>
        <taxon>Leptotrichiaceae</taxon>
        <taxon>Leptotrichia</taxon>
    </lineage>
</organism>
<evidence type="ECO:0000256" key="2">
    <source>
        <dbReference type="ARBA" id="ARBA00012224"/>
    </source>
</evidence>
<keyword evidence="4 7" id="KW-0456">Lyase</keyword>
<sequence>MSKKYDFETILSRKGQGSYKWEQMYEVLPELEDDIVPFSVADMELKIAPEITEGLKKYIDEAVLGYSGTYPKYYEAVIGWMERRHGFKVEKDWILCTPGVVSAIYVAIKAFAKENEGVITFTPVYYPFYSAITSNKRKLVDCGLVESKNENGEAKYSIDFEKFEEFAKDENNKVLLLCSPHNPLGIVWSKEDLEKIGKIAVENDLTVISDEIHFDIVMDGHKHTVFQTLSEELAEITITCTAPTKSFNLAGAEISNIIIKNEKLRKKFKAEMEKMSMHVFATLSYKACELAYTEAEEWLDEFLLLIDKNQKLVNKFFEERFVDLKAPLIQGTYLQWLNFRSLGLKNKELKEFMNKKAKIFFSEGYTFGKAGDGFERLNLAVPTEYLEKMLERLYEVLKIEFPKFCKNK</sequence>
<dbReference type="GO" id="GO:0047804">
    <property type="term" value="F:cysteine-S-conjugate beta-lyase activity"/>
    <property type="evidence" value="ECO:0007669"/>
    <property type="project" value="UniProtKB-EC"/>
</dbReference>
<dbReference type="CDD" id="cd00609">
    <property type="entry name" value="AAT_like"/>
    <property type="match status" value="1"/>
</dbReference>
<protein>
    <recommendedName>
        <fullName evidence="2">cysteine-S-conjugate beta-lyase</fullName>
        <ecNumber evidence="2">4.4.1.13</ecNumber>
    </recommendedName>
</protein>
<name>A0AB39V2E6_9FUSO</name>
<evidence type="ECO:0000256" key="1">
    <source>
        <dbReference type="ARBA" id="ARBA00001933"/>
    </source>
</evidence>
<dbReference type="Gene3D" id="3.90.1150.10">
    <property type="entry name" value="Aspartate Aminotransferase, domain 1"/>
    <property type="match status" value="1"/>
</dbReference>
<feature type="domain" description="Aminotransferase class I/classII large" evidence="6">
    <location>
        <begin position="38"/>
        <end position="393"/>
    </location>
</feature>
<dbReference type="Gene3D" id="3.40.640.10">
    <property type="entry name" value="Type I PLP-dependent aspartate aminotransferase-like (Major domain)"/>
    <property type="match status" value="1"/>
</dbReference>
<dbReference type="InterPro" id="IPR015424">
    <property type="entry name" value="PyrdxlP-dep_Trfase"/>
</dbReference>
<dbReference type="InterPro" id="IPR004839">
    <property type="entry name" value="Aminotransferase_I/II_large"/>
</dbReference>
<comment type="similarity">
    <text evidence="5">Belongs to the class-II pyridoxal-phosphate-dependent aminotransferase family. MalY/PatB cystathionine beta-lyase subfamily.</text>
</comment>
<comment type="cofactor">
    <cofactor evidence="1">
        <name>pyridoxal 5'-phosphate</name>
        <dbReference type="ChEBI" id="CHEBI:597326"/>
    </cofactor>
</comment>